<feature type="coiled-coil region" evidence="3">
    <location>
        <begin position="171"/>
        <end position="198"/>
    </location>
</feature>
<comment type="similarity">
    <text evidence="1">Belongs to the membrane fusion protein (MFP) (TC 8.A.1) family.</text>
</comment>
<dbReference type="PANTHER" id="PTHR30097">
    <property type="entry name" value="CATION EFFLUX SYSTEM PROTEIN CUSB"/>
    <property type="match status" value="1"/>
</dbReference>
<dbReference type="GO" id="GO:0060003">
    <property type="term" value="P:copper ion export"/>
    <property type="evidence" value="ECO:0007669"/>
    <property type="project" value="TreeGrafter"/>
</dbReference>
<name>A0A1G9PXX3_9BACT</name>
<sequence>MKKYIPILLAATLLSFTACQKTEKPKTGDEHHAHAEGEEHAHDHEGHEHKEGEEEEEVELGEAQFRSAGISLGAIEKRALSGTIQVTGSLTMPPQQQISVSFPYGGIVRNTSLLPGKWVNKGEVLLTLENPEFITLQQDFLEAQAQLTYSEKEFRRQEELSRENVSAAKTFQRTSTDLAALKVRLDALRQKLALLHLQPASLEKGILRTIPVTAPASGYVTEVNINTGKAVQPNEMLAELADTRFLQAELNVFEKDIPKLKTGQKVDLQLAQTNRKATISLIGREISPERMVKVLCRLGGDSRELLPGTYCTATIETGAAQVNTLPETAVVRSGEKQYVFVSEGQHKEEGGVHYPFRRVEIKTGTSQNGFTEVFLPDGFDIPGSKLVLKGAYDLLSKMNNSEHGHSH</sequence>
<dbReference type="Pfam" id="PF25973">
    <property type="entry name" value="BSH_CzcB"/>
    <property type="match status" value="1"/>
</dbReference>
<dbReference type="GO" id="GO:0030313">
    <property type="term" value="C:cell envelope"/>
    <property type="evidence" value="ECO:0007669"/>
    <property type="project" value="TreeGrafter"/>
</dbReference>
<dbReference type="InterPro" id="IPR058647">
    <property type="entry name" value="BSH_CzcB-like"/>
</dbReference>
<dbReference type="GO" id="GO:0015679">
    <property type="term" value="P:plasma membrane copper ion transport"/>
    <property type="evidence" value="ECO:0007669"/>
    <property type="project" value="TreeGrafter"/>
</dbReference>
<dbReference type="OrthoDB" id="9814657at2"/>
<dbReference type="Gene3D" id="2.40.50.100">
    <property type="match status" value="1"/>
</dbReference>
<dbReference type="NCBIfam" id="TIGR01730">
    <property type="entry name" value="RND_mfp"/>
    <property type="match status" value="1"/>
</dbReference>
<gene>
    <name evidence="6" type="ORF">SAMN04488090_2353</name>
</gene>
<protein>
    <submittedName>
        <fullName evidence="6">Membrane fusion protein, cobalt-zinc-cadmium efflux system</fullName>
    </submittedName>
</protein>
<accession>A0A1G9PXX3</accession>
<evidence type="ECO:0000313" key="7">
    <source>
        <dbReference type="Proteomes" id="UP000198901"/>
    </source>
</evidence>
<dbReference type="Gene3D" id="1.10.287.470">
    <property type="entry name" value="Helix hairpin bin"/>
    <property type="match status" value="1"/>
</dbReference>
<evidence type="ECO:0000256" key="4">
    <source>
        <dbReference type="SAM" id="MobiDB-lite"/>
    </source>
</evidence>
<proteinExistence type="inferred from homology"/>
<dbReference type="SUPFAM" id="SSF111369">
    <property type="entry name" value="HlyD-like secretion proteins"/>
    <property type="match status" value="1"/>
</dbReference>
<dbReference type="EMBL" id="FNGS01000004">
    <property type="protein sequence ID" value="SDM03057.1"/>
    <property type="molecule type" value="Genomic_DNA"/>
</dbReference>
<dbReference type="InterPro" id="IPR051909">
    <property type="entry name" value="MFP_Cation_Efflux"/>
</dbReference>
<dbReference type="Gene3D" id="2.40.30.170">
    <property type="match status" value="1"/>
</dbReference>
<evidence type="ECO:0000313" key="6">
    <source>
        <dbReference type="EMBL" id="SDM03057.1"/>
    </source>
</evidence>
<keyword evidence="2" id="KW-0813">Transport</keyword>
<feature type="domain" description="CzcB-like barrel-sandwich hybrid" evidence="5">
    <location>
        <begin position="100"/>
        <end position="242"/>
    </location>
</feature>
<dbReference type="GO" id="GO:0022857">
    <property type="term" value="F:transmembrane transporter activity"/>
    <property type="evidence" value="ECO:0007669"/>
    <property type="project" value="InterPro"/>
</dbReference>
<feature type="compositionally biased region" description="Basic and acidic residues" evidence="4">
    <location>
        <begin position="23"/>
        <end position="52"/>
    </location>
</feature>
<evidence type="ECO:0000259" key="5">
    <source>
        <dbReference type="Pfam" id="PF25973"/>
    </source>
</evidence>
<keyword evidence="3" id="KW-0175">Coiled coil</keyword>
<dbReference type="Proteomes" id="UP000198901">
    <property type="component" value="Unassembled WGS sequence"/>
</dbReference>
<dbReference type="PROSITE" id="PS51257">
    <property type="entry name" value="PROKAR_LIPOPROTEIN"/>
    <property type="match status" value="1"/>
</dbReference>
<organism evidence="6 7">
    <name type="scientific">Siphonobacter aquaeclarae</name>
    <dbReference type="NCBI Taxonomy" id="563176"/>
    <lineage>
        <taxon>Bacteria</taxon>
        <taxon>Pseudomonadati</taxon>
        <taxon>Bacteroidota</taxon>
        <taxon>Cytophagia</taxon>
        <taxon>Cytophagales</taxon>
        <taxon>Cytophagaceae</taxon>
        <taxon>Siphonobacter</taxon>
    </lineage>
</organism>
<evidence type="ECO:0000256" key="1">
    <source>
        <dbReference type="ARBA" id="ARBA00009477"/>
    </source>
</evidence>
<dbReference type="STRING" id="563176.SAMN04488090_2353"/>
<dbReference type="Gene3D" id="2.40.420.20">
    <property type="match status" value="1"/>
</dbReference>
<keyword evidence="7" id="KW-1185">Reference proteome</keyword>
<dbReference type="RefSeq" id="WP_093202061.1">
    <property type="nucleotide sequence ID" value="NZ_FNGS01000004.1"/>
</dbReference>
<reference evidence="6 7" key="1">
    <citation type="submission" date="2016-10" db="EMBL/GenBank/DDBJ databases">
        <authorList>
            <person name="de Groot N.N."/>
        </authorList>
    </citation>
    <scope>NUCLEOTIDE SEQUENCE [LARGE SCALE GENOMIC DNA]</scope>
    <source>
        <strain evidence="6 7">DSM 21668</strain>
    </source>
</reference>
<evidence type="ECO:0000256" key="3">
    <source>
        <dbReference type="SAM" id="Coils"/>
    </source>
</evidence>
<dbReference type="GO" id="GO:0016020">
    <property type="term" value="C:membrane"/>
    <property type="evidence" value="ECO:0007669"/>
    <property type="project" value="InterPro"/>
</dbReference>
<evidence type="ECO:0000256" key="2">
    <source>
        <dbReference type="ARBA" id="ARBA00022448"/>
    </source>
</evidence>
<dbReference type="InterPro" id="IPR006143">
    <property type="entry name" value="RND_pump_MFP"/>
</dbReference>
<dbReference type="PANTHER" id="PTHR30097:SF4">
    <property type="entry name" value="SLR6042 PROTEIN"/>
    <property type="match status" value="1"/>
</dbReference>
<feature type="region of interest" description="Disordered" evidence="4">
    <location>
        <begin position="23"/>
        <end position="61"/>
    </location>
</feature>
<dbReference type="AlphaFoldDB" id="A0A1G9PXX3"/>